<accession>A0ABQ9EB16</accession>
<evidence type="ECO:0000259" key="5">
    <source>
        <dbReference type="Pfam" id="PF21354"/>
    </source>
</evidence>
<dbReference type="Gene3D" id="1.10.238.10">
    <property type="entry name" value="EF-hand"/>
    <property type="match status" value="1"/>
</dbReference>
<dbReference type="Proteomes" id="UP001217089">
    <property type="component" value="Unassembled WGS sequence"/>
</dbReference>
<dbReference type="InterPro" id="IPR036860">
    <property type="entry name" value="SH2_dom_sf"/>
</dbReference>
<evidence type="ECO:0000256" key="1">
    <source>
        <dbReference type="ARBA" id="ARBA00005586"/>
    </source>
</evidence>
<protein>
    <recommendedName>
        <fullName evidence="5">Signal transducer and activator of transcription linker domain-containing protein</fullName>
    </recommendedName>
</protein>
<dbReference type="PANTHER" id="PTHR11801">
    <property type="entry name" value="SIGNAL TRANSDUCER AND ACTIVATOR OF TRANSCRIPTION"/>
    <property type="match status" value="1"/>
</dbReference>
<organism evidence="6 7">
    <name type="scientific">Tegillarca granosa</name>
    <name type="common">Malaysian cockle</name>
    <name type="synonym">Anadara granosa</name>
    <dbReference type="NCBI Taxonomy" id="220873"/>
    <lineage>
        <taxon>Eukaryota</taxon>
        <taxon>Metazoa</taxon>
        <taxon>Spiralia</taxon>
        <taxon>Lophotrochozoa</taxon>
        <taxon>Mollusca</taxon>
        <taxon>Bivalvia</taxon>
        <taxon>Autobranchia</taxon>
        <taxon>Pteriomorphia</taxon>
        <taxon>Arcoida</taxon>
        <taxon>Arcoidea</taxon>
        <taxon>Arcidae</taxon>
        <taxon>Tegillarca</taxon>
    </lineage>
</organism>
<dbReference type="Pfam" id="PF21354">
    <property type="entry name" value="STAT_linker"/>
    <property type="match status" value="1"/>
</dbReference>
<feature type="coiled-coil region" evidence="3">
    <location>
        <begin position="234"/>
        <end position="268"/>
    </location>
</feature>
<dbReference type="EMBL" id="JARBDR010000919">
    <property type="protein sequence ID" value="KAJ8300660.1"/>
    <property type="molecule type" value="Genomic_DNA"/>
</dbReference>
<evidence type="ECO:0000313" key="6">
    <source>
        <dbReference type="EMBL" id="KAJ8300660.1"/>
    </source>
</evidence>
<dbReference type="SUPFAM" id="SSF49417">
    <property type="entry name" value="p53-like transcription factors"/>
    <property type="match status" value="1"/>
</dbReference>
<comment type="caution">
    <text evidence="6">The sequence shown here is derived from an EMBL/GenBank/DDBJ whole genome shotgun (WGS) entry which is preliminary data.</text>
</comment>
<evidence type="ECO:0000256" key="4">
    <source>
        <dbReference type="SAM" id="MobiDB-lite"/>
    </source>
</evidence>
<evidence type="ECO:0000256" key="2">
    <source>
        <dbReference type="ARBA" id="ARBA00022999"/>
    </source>
</evidence>
<dbReference type="InterPro" id="IPR008967">
    <property type="entry name" value="p53-like_TF_DNA-bd_sf"/>
</dbReference>
<sequence length="993" mass="111697">MSENTCFHYALQENISLAICVGHFNDGLQTTLLKMYSYLDNNTDQIDNDMLSSSDLTSTISSPSGSETSVPNTLESYEEENSMASSVEASADSDSAKIVAMDTIQNLSKTHPLFLSQWQMMYRNHSDIMPCVLDCFHQDHLESVKPYAEGLLDKVLDYYDSLLADASSVQNQMSVVMEKDNLKNDYQNDAFGFVKLVAAFLLQEDALVKKFTGKSTSRVEDMDVDDMSEVLNLHTLLDDRKKKLEREIDELEGEVEEELRQAHQLITKNETLTDYISQTLQNGHVSVVPKLQNEIQLLDTAHKHQIDKVTGKKMEIIQSLTDISSLGMQETEKLTEYLKKWKKSRQLCYVDLQCANLGKLLYDVIIYDFQKLKQIYNDKEVEKWEQIICTLFISLLQQSFLCISQPKHYIKVEKGTKQRNKDGGGSDDKFRCPKFHATVRLLAAENLDGAKKVMAYFCREDDLVDMHQSNLDPVLKEFPLKGNEALFEKKTHQAVFKKLELFGCKDNFNKTSDKPFSIETKCPESLPWLTVANMLNDKFKALGGRDLKEQEIKHLADRINIKVKGQQEKPEGEEMIQFKQFCVDKMMDIVEGEDNKKKSATFWMWFFAVFNLTKTYLLQEWSDGLIEGFISKKAGEEILKSQPNLCSRTFFLRFSDNIITDGQELVVDHISPFKADKLKKRSLANLLNNLSLDDDVSGSPEEDIAGSSKGRLGSKRGHKQNDVASQRTIKQAKRSRQQTSSTDTKQTKLLEEEAVASPDSTFPNDLILVDVQSSPETKTKEQNIPMTVYEEIGKKPEGASAFLDKIKSVSCSSGSLYTAKPKVNKANSDPSISTTSISNQYPAITNLLEKPPQSGINIPNIMAESDGNMFSAHGDVAMTMSLSRPTTETTTSSVGFSHGTISVNRDLESELLENQHTGPPKILGGGVVEGHFIDRNATEGTNITEQIDSSLFSQNVYPPDTNFYPDVSMPPVTTSFETEHILSTVARQLSARL</sequence>
<keyword evidence="7" id="KW-1185">Reference proteome</keyword>
<evidence type="ECO:0000313" key="7">
    <source>
        <dbReference type="Proteomes" id="UP001217089"/>
    </source>
</evidence>
<feature type="domain" description="Signal transducer and activator of transcription linker" evidence="5">
    <location>
        <begin position="521"/>
        <end position="606"/>
    </location>
</feature>
<dbReference type="Gene3D" id="3.30.505.10">
    <property type="entry name" value="SH2 domain"/>
    <property type="match status" value="1"/>
</dbReference>
<feature type="region of interest" description="Disordered" evidence="4">
    <location>
        <begin position="696"/>
        <end position="749"/>
    </location>
</feature>
<reference evidence="6 7" key="1">
    <citation type="submission" date="2022-12" db="EMBL/GenBank/DDBJ databases">
        <title>Chromosome-level genome of Tegillarca granosa.</title>
        <authorList>
            <person name="Kim J."/>
        </authorList>
    </citation>
    <scope>NUCLEOTIDE SEQUENCE [LARGE SCALE GENOMIC DNA]</scope>
    <source>
        <strain evidence="6">Teg-2019</strain>
        <tissue evidence="6">Adductor muscle</tissue>
    </source>
</reference>
<evidence type="ECO:0000256" key="3">
    <source>
        <dbReference type="SAM" id="Coils"/>
    </source>
</evidence>
<name>A0ABQ9EB16_TEGGR</name>
<proteinExistence type="inferred from homology"/>
<gene>
    <name evidence="6" type="ORF">KUTeg_022179</name>
</gene>
<dbReference type="InterPro" id="IPR001217">
    <property type="entry name" value="STAT"/>
</dbReference>
<dbReference type="SUPFAM" id="SSF55550">
    <property type="entry name" value="SH2 domain"/>
    <property type="match status" value="1"/>
</dbReference>
<dbReference type="InterPro" id="IPR048988">
    <property type="entry name" value="STAT_linker"/>
</dbReference>
<keyword evidence="2" id="KW-0727">SH2 domain</keyword>
<comment type="similarity">
    <text evidence="1">Belongs to the transcription factor STAT family.</text>
</comment>
<keyword evidence="3" id="KW-0175">Coiled coil</keyword>